<organism evidence="11 12">
    <name type="scientific">Solitalea agri</name>
    <dbReference type="NCBI Taxonomy" id="2953739"/>
    <lineage>
        <taxon>Bacteria</taxon>
        <taxon>Pseudomonadati</taxon>
        <taxon>Bacteroidota</taxon>
        <taxon>Sphingobacteriia</taxon>
        <taxon>Sphingobacteriales</taxon>
        <taxon>Sphingobacteriaceae</taxon>
        <taxon>Solitalea</taxon>
    </lineage>
</organism>
<evidence type="ECO:0000256" key="6">
    <source>
        <dbReference type="ARBA" id="ARBA00022793"/>
    </source>
</evidence>
<comment type="similarity">
    <text evidence="3 9">Belongs to the alpha-acetolactate decarboxylase family.</text>
</comment>
<dbReference type="GO" id="GO:0047605">
    <property type="term" value="F:acetolactate decarboxylase activity"/>
    <property type="evidence" value="ECO:0007669"/>
    <property type="project" value="UniProtKB-UniRule"/>
</dbReference>
<dbReference type="EC" id="4.1.1.5" evidence="4 9"/>
<dbReference type="PANTHER" id="PTHR35524:SF1">
    <property type="entry name" value="ALPHA-ACETOLACTATE DECARBOXYLASE"/>
    <property type="match status" value="1"/>
</dbReference>
<reference evidence="11" key="1">
    <citation type="submission" date="2022-06" db="EMBL/GenBank/DDBJ databases">
        <title>Solitalea sp. MAHUQ-68 isolated from rhizospheric soil.</title>
        <authorList>
            <person name="Huq M.A."/>
        </authorList>
    </citation>
    <scope>NUCLEOTIDE SEQUENCE</scope>
    <source>
        <strain evidence="11">MAHUQ-68</strain>
    </source>
</reference>
<dbReference type="Proteomes" id="UP001155182">
    <property type="component" value="Unassembled WGS sequence"/>
</dbReference>
<dbReference type="InterPro" id="IPR005128">
    <property type="entry name" value="Acetolactate_a_deCO2ase"/>
</dbReference>
<dbReference type="PIRSF" id="PIRSF001332">
    <property type="entry name" value="Acetolac_decarb"/>
    <property type="match status" value="1"/>
</dbReference>
<evidence type="ECO:0000256" key="10">
    <source>
        <dbReference type="SAM" id="SignalP"/>
    </source>
</evidence>
<proteinExistence type="inferred from homology"/>
<dbReference type="PANTHER" id="PTHR35524">
    <property type="entry name" value="ALPHA-ACETOLACTATE DECARBOXYLASE"/>
    <property type="match status" value="1"/>
</dbReference>
<dbReference type="Pfam" id="PF03306">
    <property type="entry name" value="AAL_decarboxy"/>
    <property type="match status" value="1"/>
</dbReference>
<evidence type="ECO:0000256" key="3">
    <source>
        <dbReference type="ARBA" id="ARBA00007106"/>
    </source>
</evidence>
<evidence type="ECO:0000256" key="7">
    <source>
        <dbReference type="ARBA" id="ARBA00023061"/>
    </source>
</evidence>
<comment type="catalytic activity">
    <reaction evidence="1 9">
        <text>(2S)-2-acetolactate + H(+) = (R)-acetoin + CO2</text>
        <dbReference type="Rhea" id="RHEA:21580"/>
        <dbReference type="ChEBI" id="CHEBI:15378"/>
        <dbReference type="ChEBI" id="CHEBI:15686"/>
        <dbReference type="ChEBI" id="CHEBI:16526"/>
        <dbReference type="ChEBI" id="CHEBI:58476"/>
        <dbReference type="EC" id="4.1.1.5"/>
    </reaction>
</comment>
<evidence type="ECO:0000256" key="4">
    <source>
        <dbReference type="ARBA" id="ARBA00013204"/>
    </source>
</evidence>
<comment type="caution">
    <text evidence="11">The sequence shown here is derived from an EMBL/GenBank/DDBJ whole genome shotgun (WGS) entry which is preliminary data.</text>
</comment>
<feature type="signal peptide" evidence="10">
    <location>
        <begin position="1"/>
        <end position="22"/>
    </location>
</feature>
<feature type="chain" id="PRO_5040737014" description="Alpha-acetolactate decarboxylase" evidence="10">
    <location>
        <begin position="23"/>
        <end position="261"/>
    </location>
</feature>
<protein>
    <recommendedName>
        <fullName evidence="5 9">Alpha-acetolactate decarboxylase</fullName>
        <ecNumber evidence="4 9">4.1.1.5</ecNumber>
    </recommendedName>
</protein>
<keyword evidence="8 9" id="KW-0456">Lyase</keyword>
<evidence type="ECO:0000256" key="5">
    <source>
        <dbReference type="ARBA" id="ARBA00020164"/>
    </source>
</evidence>
<evidence type="ECO:0000256" key="8">
    <source>
        <dbReference type="ARBA" id="ARBA00023239"/>
    </source>
</evidence>
<dbReference type="GO" id="GO:0045151">
    <property type="term" value="P:acetoin biosynthetic process"/>
    <property type="evidence" value="ECO:0007669"/>
    <property type="project" value="UniProtKB-UniRule"/>
</dbReference>
<evidence type="ECO:0000313" key="11">
    <source>
        <dbReference type="EMBL" id="MCO4291489.1"/>
    </source>
</evidence>
<keyword evidence="12" id="KW-1185">Reference proteome</keyword>
<dbReference type="CDD" id="cd17299">
    <property type="entry name" value="acetolactate_decarboxylase"/>
    <property type="match status" value="1"/>
</dbReference>
<evidence type="ECO:0000256" key="9">
    <source>
        <dbReference type="PIRNR" id="PIRNR001332"/>
    </source>
</evidence>
<keyword evidence="10" id="KW-0732">Signal</keyword>
<dbReference type="EMBL" id="JAMWYS010000003">
    <property type="protein sequence ID" value="MCO4291489.1"/>
    <property type="molecule type" value="Genomic_DNA"/>
</dbReference>
<dbReference type="RefSeq" id="WP_252585720.1">
    <property type="nucleotide sequence ID" value="NZ_JAMWYS010000003.1"/>
</dbReference>
<keyword evidence="7 9" id="KW-0005">Acetoin biosynthesis</keyword>
<dbReference type="NCBIfam" id="TIGR01252">
    <property type="entry name" value="acetolac_decarb"/>
    <property type="match status" value="1"/>
</dbReference>
<dbReference type="AlphaFoldDB" id="A0A9X2JBI6"/>
<dbReference type="SUPFAM" id="SSF117856">
    <property type="entry name" value="AF0104/ALDC/Ptd012-like"/>
    <property type="match status" value="1"/>
</dbReference>
<sequence length="261" mass="29359">MKLRLLLLFCLLLKSISSFSQSANPFNQFYQYGIADAFIGGLYKGTLTLNELKQHGNFGLGAPDLLDGELIVLDGKVYQTKANGETFEPNNKVTTSLSFVTFFKADTSFVINSQLSEQSASAYILNLLKNKNRMYAIKITGTFDKVKTRAFPPFKQEPFPPLSSILDQQQFFNFQNIEGTLVGFYLPSYLNGVSIAGLHFHFLSSDKKHGGHILNYSGSNFKIEIAQLKSFHLEEQRDPALQNFQFKKTANESLEKVEKGH</sequence>
<keyword evidence="6 9" id="KW-0210">Decarboxylase</keyword>
<evidence type="ECO:0000313" key="12">
    <source>
        <dbReference type="Proteomes" id="UP001155182"/>
    </source>
</evidence>
<name>A0A9X2JBI6_9SPHI</name>
<dbReference type="Gene3D" id="3.30.1330.80">
    <property type="entry name" value="Hypothetical protein, similar to alpha- acetolactate decarboxylase, domain 2"/>
    <property type="match status" value="2"/>
</dbReference>
<accession>A0A9X2JBI6</accession>
<evidence type="ECO:0000256" key="2">
    <source>
        <dbReference type="ARBA" id="ARBA00005170"/>
    </source>
</evidence>
<evidence type="ECO:0000256" key="1">
    <source>
        <dbReference type="ARBA" id="ARBA00001784"/>
    </source>
</evidence>
<gene>
    <name evidence="11" type="primary">budA</name>
    <name evidence="11" type="ORF">NF867_01255</name>
</gene>
<comment type="pathway">
    <text evidence="2 9">Polyol metabolism; (R,R)-butane-2,3-diol biosynthesis; (R,R)-butane-2,3-diol from pyruvate: step 2/3.</text>
</comment>